<dbReference type="SUPFAM" id="SSF51261">
    <property type="entry name" value="Duplicated hybrid motif"/>
    <property type="match status" value="1"/>
</dbReference>
<dbReference type="CDD" id="cd12797">
    <property type="entry name" value="M23_peptidase"/>
    <property type="match status" value="1"/>
</dbReference>
<reference evidence="5 6" key="1">
    <citation type="submission" date="2022-01" db="EMBL/GenBank/DDBJ databases">
        <title>Collection of gut derived symbiotic bacterial strains cultured from healthy donors.</title>
        <authorList>
            <person name="Lin H."/>
            <person name="Kohout C."/>
            <person name="Waligurski E."/>
            <person name="Pamer E.G."/>
        </authorList>
    </citation>
    <scope>NUCLEOTIDE SEQUENCE [LARGE SCALE GENOMIC DNA]</scope>
    <source>
        <strain evidence="5 6">DFI.7.58</strain>
    </source>
</reference>
<keyword evidence="6" id="KW-1185">Reference proteome</keyword>
<keyword evidence="1" id="KW-0732">Signal</keyword>
<feature type="domain" description="LysM" evidence="4">
    <location>
        <begin position="231"/>
        <end position="275"/>
    </location>
</feature>
<keyword evidence="2" id="KW-1133">Transmembrane helix</keyword>
<comment type="caution">
    <text evidence="5">The sequence shown here is derived from an EMBL/GenBank/DDBJ whole genome shotgun (WGS) entry which is preliminary data.</text>
</comment>
<evidence type="ECO:0000256" key="1">
    <source>
        <dbReference type="ARBA" id="ARBA00022729"/>
    </source>
</evidence>
<evidence type="ECO:0000313" key="6">
    <source>
        <dbReference type="Proteomes" id="UP001298681"/>
    </source>
</evidence>
<dbReference type="InterPro" id="IPR011098">
    <property type="entry name" value="G5_dom"/>
</dbReference>
<name>A0ABS9MGB2_9FIRM</name>
<organism evidence="5 6">
    <name type="scientific">Anaeromassilibacillus senegalensis</name>
    <dbReference type="NCBI Taxonomy" id="1673717"/>
    <lineage>
        <taxon>Bacteria</taxon>
        <taxon>Bacillati</taxon>
        <taxon>Bacillota</taxon>
        <taxon>Clostridia</taxon>
        <taxon>Eubacteriales</taxon>
        <taxon>Acutalibacteraceae</taxon>
        <taxon>Anaeromassilibacillus</taxon>
    </lineage>
</organism>
<dbReference type="SMART" id="SM00257">
    <property type="entry name" value="LysM"/>
    <property type="match status" value="1"/>
</dbReference>
<dbReference type="CDD" id="cd00118">
    <property type="entry name" value="LysM"/>
    <property type="match status" value="1"/>
</dbReference>
<dbReference type="InterPro" id="IPR018392">
    <property type="entry name" value="LysM"/>
</dbReference>
<dbReference type="PROSITE" id="PS51782">
    <property type="entry name" value="LYSM"/>
    <property type="match status" value="1"/>
</dbReference>
<evidence type="ECO:0000313" key="5">
    <source>
        <dbReference type="EMBL" id="MCG4609838.1"/>
    </source>
</evidence>
<feature type="transmembrane region" description="Helical" evidence="2">
    <location>
        <begin position="48"/>
        <end position="72"/>
    </location>
</feature>
<dbReference type="PANTHER" id="PTHR21666:SF270">
    <property type="entry name" value="MUREIN HYDROLASE ACTIVATOR ENVC"/>
    <property type="match status" value="1"/>
</dbReference>
<keyword evidence="2" id="KW-0472">Membrane</keyword>
<dbReference type="InterPro" id="IPR011055">
    <property type="entry name" value="Dup_hybrid_motif"/>
</dbReference>
<dbReference type="PANTHER" id="PTHR21666">
    <property type="entry name" value="PEPTIDASE-RELATED"/>
    <property type="match status" value="1"/>
</dbReference>
<evidence type="ECO:0000256" key="2">
    <source>
        <dbReference type="SAM" id="Phobius"/>
    </source>
</evidence>
<protein>
    <submittedName>
        <fullName evidence="5">Peptidoglycan DD-metalloendopeptidase family protein</fullName>
    </submittedName>
</protein>
<dbReference type="InterPro" id="IPR050570">
    <property type="entry name" value="Cell_wall_metabolism_enzyme"/>
</dbReference>
<dbReference type="Pfam" id="PF01551">
    <property type="entry name" value="Peptidase_M23"/>
    <property type="match status" value="1"/>
</dbReference>
<gene>
    <name evidence="5" type="ORF">L0P57_02615</name>
</gene>
<feature type="domain" description="G5" evidence="3">
    <location>
        <begin position="282"/>
        <end position="362"/>
    </location>
</feature>
<evidence type="ECO:0000259" key="4">
    <source>
        <dbReference type="PROSITE" id="PS51782"/>
    </source>
</evidence>
<dbReference type="Pfam" id="PF07501">
    <property type="entry name" value="G5"/>
    <property type="match status" value="1"/>
</dbReference>
<dbReference type="Proteomes" id="UP001298681">
    <property type="component" value="Unassembled WGS sequence"/>
</dbReference>
<dbReference type="Gene3D" id="2.70.70.10">
    <property type="entry name" value="Glucose Permease (Domain IIA)"/>
    <property type="match status" value="1"/>
</dbReference>
<proteinExistence type="predicted"/>
<keyword evidence="2" id="KW-0812">Transmembrane</keyword>
<accession>A0ABS9MGB2</accession>
<dbReference type="InterPro" id="IPR036779">
    <property type="entry name" value="LysM_dom_sf"/>
</dbReference>
<dbReference type="Gene3D" id="3.10.350.10">
    <property type="entry name" value="LysM domain"/>
    <property type="match status" value="1"/>
</dbReference>
<dbReference type="EMBL" id="JAKNHQ010000002">
    <property type="protein sequence ID" value="MCG4609838.1"/>
    <property type="molecule type" value="Genomic_DNA"/>
</dbReference>
<dbReference type="InterPro" id="IPR016047">
    <property type="entry name" value="M23ase_b-sheet_dom"/>
</dbReference>
<dbReference type="Pfam" id="PF01476">
    <property type="entry name" value="LysM"/>
    <property type="match status" value="1"/>
</dbReference>
<dbReference type="SMART" id="SM01208">
    <property type="entry name" value="G5"/>
    <property type="match status" value="1"/>
</dbReference>
<evidence type="ECO:0000259" key="3">
    <source>
        <dbReference type="PROSITE" id="PS51109"/>
    </source>
</evidence>
<dbReference type="Gene3D" id="2.20.230.10">
    <property type="entry name" value="Resuscitation-promoting factor rpfb"/>
    <property type="match status" value="1"/>
</dbReference>
<dbReference type="PROSITE" id="PS51109">
    <property type="entry name" value="G5"/>
    <property type="match status" value="1"/>
</dbReference>
<sequence>MRKELHSIREGFTIAGKRLRDAKQQSVGQALKESVKVTGKSFVRHKKFVCGILNIAAPLGALVLLIFTIQYWNSLNYGLVLTYDGQEIATIQDENIFEQATEMVNQRMIHDVEGEDTQVEITPSFKLSVVDENRYSAASAVCDLIIKQSDGIIEEASGLYVDGELIGAVKSSADLRYILQNILNAAKEGDTDAEAAFAQNVETVSGLFPTNSIMTTEEMESLLTGTEKDAVLYTVKAGDTATSIAQDHNLTLTELASINQFSDIDVLHEGDLLNIEMAVPKLSVNIMKNQEYDVDIPYKTITQKDDSQYTDYSKVITAGVNGRQHCVDQVTYLNGVEVKRENLSTTVLEEPVDQVVVTGTKKRPKTAEAGVSTGSMMWPVPSLHTITTGFEYRWGSFHSGIDISGSSAYGKTIVAADGGTVTAAGYSGSYGLRVQINHGNGLQTLYGHCSKLLVSPGQKVAKGQAIALVGSTGNSTGPHCHFEVYKNGSRVNPFNYVN</sequence>